<keyword evidence="4" id="KW-0560">Oxidoreductase</keyword>
<dbReference type="InterPro" id="IPR013149">
    <property type="entry name" value="ADH-like_C"/>
</dbReference>
<sequence>MQVFAVHGPGEPVKEIEVPTPELAGKEVIVHITHSGVCHSDVHCQEGHFDLGSAGKLPIAASGVQWPAVFGHEIVGTVVAAGPEATVQPGDTQYIVFPWIGCGKCQACREDRENYCPRGRNLSVGLRGGFAREVWVPDERYLIELGDLDPAWGATLACSGVTSYSAVNKVLPRGEEDVVAVIGAGGVGLMAVAILNALGHQKIAVVDVSDENLEIAKKLGATITFNSKVENPTAGLIEAAGGKIAAAIDFVNNGATASMALGALQKGGQLVSVGLFGGEHTYPTTLLALQVFTIQGNFVGSLPELKAVVELARTHDLPQLPIVELPLSADNINASLEDLAAGKSRGRTVLVAD</sequence>
<feature type="domain" description="Alcohol dehydrogenase-like C-terminal" evidence="6">
    <location>
        <begin position="186"/>
        <end position="312"/>
    </location>
</feature>
<dbReference type="RefSeq" id="WP_345030540.1">
    <property type="nucleotide sequence ID" value="NZ_BAABGL010000004.1"/>
</dbReference>
<gene>
    <name evidence="8" type="ORF">GCM10023167_10890</name>
</gene>
<dbReference type="PROSITE" id="PS00059">
    <property type="entry name" value="ADH_ZINC"/>
    <property type="match status" value="1"/>
</dbReference>
<dbReference type="SUPFAM" id="SSF51735">
    <property type="entry name" value="NAD(P)-binding Rossmann-fold domains"/>
    <property type="match status" value="1"/>
</dbReference>
<dbReference type="PANTHER" id="PTHR43401">
    <property type="entry name" value="L-THREONINE 3-DEHYDROGENASE"/>
    <property type="match status" value="1"/>
</dbReference>
<dbReference type="InterPro" id="IPR002328">
    <property type="entry name" value="ADH_Zn_CS"/>
</dbReference>
<evidence type="ECO:0000256" key="1">
    <source>
        <dbReference type="ARBA" id="ARBA00001947"/>
    </source>
</evidence>
<dbReference type="PANTHER" id="PTHR43401:SF4">
    <property type="entry name" value="D-ARABINOSE 1-DEHYDROGENASE (NADP(+))"/>
    <property type="match status" value="1"/>
</dbReference>
<dbReference type="Gene3D" id="3.40.50.720">
    <property type="entry name" value="NAD(P)-binding Rossmann-like Domain"/>
    <property type="match status" value="1"/>
</dbReference>
<comment type="similarity">
    <text evidence="5">Belongs to the zinc-containing alcohol dehydrogenase family.</text>
</comment>
<dbReference type="CDD" id="cd08240">
    <property type="entry name" value="6_hydroxyhexanoate_dh_like"/>
    <property type="match status" value="1"/>
</dbReference>
<dbReference type="Gene3D" id="3.90.180.10">
    <property type="entry name" value="Medium-chain alcohol dehydrogenases, catalytic domain"/>
    <property type="match status" value="1"/>
</dbReference>
<accession>A0ABP8J994</accession>
<dbReference type="Pfam" id="PF08240">
    <property type="entry name" value="ADH_N"/>
    <property type="match status" value="1"/>
</dbReference>
<dbReference type="Pfam" id="PF00107">
    <property type="entry name" value="ADH_zinc_N"/>
    <property type="match status" value="1"/>
</dbReference>
<evidence type="ECO:0000313" key="8">
    <source>
        <dbReference type="EMBL" id="GAA4387201.1"/>
    </source>
</evidence>
<name>A0ABP8J994_9MICO</name>
<keyword evidence="3 5" id="KW-0862">Zinc</keyword>
<dbReference type="InterPro" id="IPR036291">
    <property type="entry name" value="NAD(P)-bd_dom_sf"/>
</dbReference>
<dbReference type="Proteomes" id="UP001500642">
    <property type="component" value="Unassembled WGS sequence"/>
</dbReference>
<evidence type="ECO:0000256" key="2">
    <source>
        <dbReference type="ARBA" id="ARBA00022723"/>
    </source>
</evidence>
<feature type="domain" description="Alcohol dehydrogenase-like N-terminal" evidence="7">
    <location>
        <begin position="26"/>
        <end position="144"/>
    </location>
</feature>
<evidence type="ECO:0000259" key="7">
    <source>
        <dbReference type="Pfam" id="PF08240"/>
    </source>
</evidence>
<reference evidence="9" key="1">
    <citation type="journal article" date="2019" name="Int. J. Syst. Evol. Microbiol.">
        <title>The Global Catalogue of Microorganisms (GCM) 10K type strain sequencing project: providing services to taxonomists for standard genome sequencing and annotation.</title>
        <authorList>
            <consortium name="The Broad Institute Genomics Platform"/>
            <consortium name="The Broad Institute Genome Sequencing Center for Infectious Disease"/>
            <person name="Wu L."/>
            <person name="Ma J."/>
        </authorList>
    </citation>
    <scope>NUCLEOTIDE SEQUENCE [LARGE SCALE GENOMIC DNA]</scope>
    <source>
        <strain evidence="9">JCM 17808</strain>
    </source>
</reference>
<dbReference type="InterPro" id="IPR013154">
    <property type="entry name" value="ADH-like_N"/>
</dbReference>
<dbReference type="SUPFAM" id="SSF50129">
    <property type="entry name" value="GroES-like"/>
    <property type="match status" value="1"/>
</dbReference>
<dbReference type="EMBL" id="BAABGL010000004">
    <property type="protein sequence ID" value="GAA4387201.1"/>
    <property type="molecule type" value="Genomic_DNA"/>
</dbReference>
<proteinExistence type="inferred from homology"/>
<organism evidence="8 9">
    <name type="scientific">Brevibacterium pityocampae</name>
    <dbReference type="NCBI Taxonomy" id="506594"/>
    <lineage>
        <taxon>Bacteria</taxon>
        <taxon>Bacillati</taxon>
        <taxon>Actinomycetota</taxon>
        <taxon>Actinomycetes</taxon>
        <taxon>Micrococcales</taxon>
        <taxon>Brevibacteriaceae</taxon>
        <taxon>Brevibacterium</taxon>
    </lineage>
</organism>
<evidence type="ECO:0000313" key="9">
    <source>
        <dbReference type="Proteomes" id="UP001500642"/>
    </source>
</evidence>
<keyword evidence="9" id="KW-1185">Reference proteome</keyword>
<dbReference type="InterPro" id="IPR011032">
    <property type="entry name" value="GroES-like_sf"/>
</dbReference>
<evidence type="ECO:0000256" key="4">
    <source>
        <dbReference type="ARBA" id="ARBA00023002"/>
    </source>
</evidence>
<evidence type="ECO:0000259" key="6">
    <source>
        <dbReference type="Pfam" id="PF00107"/>
    </source>
</evidence>
<dbReference type="InterPro" id="IPR050129">
    <property type="entry name" value="Zn_alcohol_dh"/>
</dbReference>
<evidence type="ECO:0000256" key="5">
    <source>
        <dbReference type="RuleBase" id="RU361277"/>
    </source>
</evidence>
<evidence type="ECO:0000256" key="3">
    <source>
        <dbReference type="ARBA" id="ARBA00022833"/>
    </source>
</evidence>
<comment type="caution">
    <text evidence="8">The sequence shown here is derived from an EMBL/GenBank/DDBJ whole genome shotgun (WGS) entry which is preliminary data.</text>
</comment>
<protein>
    <submittedName>
        <fullName evidence="8">Alcohol dehydrogenase</fullName>
    </submittedName>
</protein>
<keyword evidence="2 5" id="KW-0479">Metal-binding</keyword>
<comment type="cofactor">
    <cofactor evidence="1 5">
        <name>Zn(2+)</name>
        <dbReference type="ChEBI" id="CHEBI:29105"/>
    </cofactor>
</comment>